<name>A0A5E6MHV3_9BACT</name>
<dbReference type="GO" id="GO:0046872">
    <property type="term" value="F:metal ion binding"/>
    <property type="evidence" value="ECO:0007669"/>
    <property type="project" value="UniProtKB-KW"/>
</dbReference>
<dbReference type="InterPro" id="IPR004360">
    <property type="entry name" value="Glyas_Fos-R_dOase_dom"/>
</dbReference>
<feature type="domain" description="VOC" evidence="2">
    <location>
        <begin position="5"/>
        <end position="133"/>
    </location>
</feature>
<dbReference type="OrthoDB" id="9802805at2"/>
<dbReference type="Proteomes" id="UP000334923">
    <property type="component" value="Unassembled WGS sequence"/>
</dbReference>
<dbReference type="Pfam" id="PF00903">
    <property type="entry name" value="Glyoxalase"/>
    <property type="match status" value="1"/>
</dbReference>
<dbReference type="GO" id="GO:0004493">
    <property type="term" value="F:methylmalonyl-CoA epimerase activity"/>
    <property type="evidence" value="ECO:0007669"/>
    <property type="project" value="UniProtKB-EC"/>
</dbReference>
<evidence type="ECO:0000256" key="1">
    <source>
        <dbReference type="ARBA" id="ARBA00022723"/>
    </source>
</evidence>
<reference evidence="3 4" key="1">
    <citation type="submission" date="2019-09" db="EMBL/GenBank/DDBJ databases">
        <authorList>
            <person name="Cremers G."/>
        </authorList>
    </citation>
    <scope>NUCLEOTIDE SEQUENCE [LARGE SCALE GENOMIC DNA]</scope>
    <source>
        <strain evidence="3">4A</strain>
    </source>
</reference>
<dbReference type="PROSITE" id="PS51819">
    <property type="entry name" value="VOC"/>
    <property type="match status" value="1"/>
</dbReference>
<dbReference type="EMBL" id="CABFVA020000025">
    <property type="protein sequence ID" value="VVM05605.1"/>
    <property type="molecule type" value="Genomic_DNA"/>
</dbReference>
<dbReference type="RefSeq" id="WP_142659614.1">
    <property type="nucleotide sequence ID" value="NZ_CABFVA020000025.1"/>
</dbReference>
<dbReference type="EC" id="5.1.99.1" evidence="3"/>
<evidence type="ECO:0000259" key="2">
    <source>
        <dbReference type="PROSITE" id="PS51819"/>
    </source>
</evidence>
<keyword evidence="4" id="KW-1185">Reference proteome</keyword>
<proteinExistence type="predicted"/>
<protein>
    <submittedName>
        <fullName evidence="3">Methylmalonyl-CoA/ethylmalonyl-CoA epimerase</fullName>
        <ecNumber evidence="3">5.1.99.1</ecNumber>
    </submittedName>
</protein>
<dbReference type="InterPro" id="IPR050383">
    <property type="entry name" value="GlyoxalaseI/FosfomycinResist"/>
</dbReference>
<gene>
    <name evidence="3" type="primary">MCEE</name>
    <name evidence="3" type="synonym">epi</name>
    <name evidence="3" type="ORF">MAMT_00688</name>
</gene>
<dbReference type="InterPro" id="IPR029068">
    <property type="entry name" value="Glyas_Bleomycin-R_OHBP_Dase"/>
</dbReference>
<dbReference type="InterPro" id="IPR037523">
    <property type="entry name" value="VOC_core"/>
</dbReference>
<sequence length="137" mass="15490">MNITLLHHVALPVTDLERSKAFYREILGLQEIPRAPFPFPGAWFALPDGQRVHLIVSPGQTLRTGKGIDSRDGHFALRVASYSETLEELRGKGYTPEASDEFRRIKVDPHSVAGFPQLYLLDPDRNLIEINAEKLDR</sequence>
<evidence type="ECO:0000313" key="3">
    <source>
        <dbReference type="EMBL" id="VVM05605.1"/>
    </source>
</evidence>
<dbReference type="GO" id="GO:0004462">
    <property type="term" value="F:lactoylglutathione lyase activity"/>
    <property type="evidence" value="ECO:0007669"/>
    <property type="project" value="InterPro"/>
</dbReference>
<dbReference type="PANTHER" id="PTHR21366">
    <property type="entry name" value="GLYOXALASE FAMILY PROTEIN"/>
    <property type="match status" value="1"/>
</dbReference>
<dbReference type="PROSITE" id="PS00934">
    <property type="entry name" value="GLYOXALASE_I_1"/>
    <property type="match status" value="1"/>
</dbReference>
<organism evidence="3 4">
    <name type="scientific">Methylacidimicrobium tartarophylax</name>
    <dbReference type="NCBI Taxonomy" id="1041768"/>
    <lineage>
        <taxon>Bacteria</taxon>
        <taxon>Pseudomonadati</taxon>
        <taxon>Verrucomicrobiota</taxon>
        <taxon>Methylacidimicrobium</taxon>
    </lineage>
</organism>
<evidence type="ECO:0000313" key="4">
    <source>
        <dbReference type="Proteomes" id="UP000334923"/>
    </source>
</evidence>
<accession>A0A5E6MHV3</accession>
<dbReference type="SUPFAM" id="SSF54593">
    <property type="entry name" value="Glyoxalase/Bleomycin resistance protein/Dihydroxybiphenyl dioxygenase"/>
    <property type="match status" value="1"/>
</dbReference>
<keyword evidence="3" id="KW-0413">Isomerase</keyword>
<dbReference type="InterPro" id="IPR018146">
    <property type="entry name" value="Glyoxalase_1_CS"/>
</dbReference>
<dbReference type="Gene3D" id="3.10.180.10">
    <property type="entry name" value="2,3-Dihydroxybiphenyl 1,2-Dioxygenase, domain 1"/>
    <property type="match status" value="1"/>
</dbReference>
<keyword evidence="1" id="KW-0479">Metal-binding</keyword>
<dbReference type="AlphaFoldDB" id="A0A5E6MHV3"/>